<evidence type="ECO:0000313" key="2">
    <source>
        <dbReference type="Proteomes" id="UP000655588"/>
    </source>
</evidence>
<comment type="caution">
    <text evidence="1">The sequence shown here is derived from an EMBL/GenBank/DDBJ whole genome shotgun (WGS) entry which is preliminary data.</text>
</comment>
<dbReference type="AlphaFoldDB" id="A0A833VNY7"/>
<reference evidence="1" key="1">
    <citation type="submission" date="2019-11" db="EMBL/GenBank/DDBJ databases">
        <title>The nuclear and mitochondrial genomes of Frieseomelitta varia - a highly eusocial stingless bee (Meliponini) with a permanently sterile worker caste.</title>
        <authorList>
            <person name="Freitas F.C.P."/>
            <person name="Lourenco A.P."/>
            <person name="Nunes F.M.F."/>
            <person name="Paschoal A.R."/>
            <person name="Abreu F.C.P."/>
            <person name="Barbin F.O."/>
            <person name="Bataglia L."/>
            <person name="Cardoso-Junior C.A.M."/>
            <person name="Cervoni M.S."/>
            <person name="Silva S.R."/>
            <person name="Dalarmi F."/>
            <person name="Del Lama M.A."/>
            <person name="Depintor T.S."/>
            <person name="Ferreira K.M."/>
            <person name="Goria P.S."/>
            <person name="Jaskot M.C."/>
            <person name="Lago D.C."/>
            <person name="Luna-Lucena D."/>
            <person name="Moda L.M."/>
            <person name="Nascimento L."/>
            <person name="Pedrino M."/>
            <person name="Rabico F.O."/>
            <person name="Sanches F.C."/>
            <person name="Santos D.E."/>
            <person name="Santos C.G."/>
            <person name="Vieira J."/>
            <person name="Lopes T.F."/>
            <person name="Barchuk A.R."/>
            <person name="Hartfelder K."/>
            <person name="Simoes Z.L.P."/>
            <person name="Bitondi M.M.G."/>
            <person name="Pinheiro D.G."/>
        </authorList>
    </citation>
    <scope>NUCLEOTIDE SEQUENCE</scope>
    <source>
        <strain evidence="1">USP_RPSP 00005682</strain>
        <tissue evidence="1">Whole individual</tissue>
    </source>
</reference>
<keyword evidence="2" id="KW-1185">Reference proteome</keyword>
<dbReference type="EMBL" id="WNWW01000326">
    <property type="protein sequence ID" value="KAF3426341.1"/>
    <property type="molecule type" value="Genomic_DNA"/>
</dbReference>
<organism evidence="1 2">
    <name type="scientific">Frieseomelitta varia</name>
    <dbReference type="NCBI Taxonomy" id="561572"/>
    <lineage>
        <taxon>Eukaryota</taxon>
        <taxon>Metazoa</taxon>
        <taxon>Ecdysozoa</taxon>
        <taxon>Arthropoda</taxon>
        <taxon>Hexapoda</taxon>
        <taxon>Insecta</taxon>
        <taxon>Pterygota</taxon>
        <taxon>Neoptera</taxon>
        <taxon>Endopterygota</taxon>
        <taxon>Hymenoptera</taxon>
        <taxon>Apocrita</taxon>
        <taxon>Aculeata</taxon>
        <taxon>Apoidea</taxon>
        <taxon>Anthophila</taxon>
        <taxon>Apidae</taxon>
        <taxon>Frieseomelitta</taxon>
    </lineage>
</organism>
<protein>
    <submittedName>
        <fullName evidence="1">Uncharacterized protein</fullName>
    </submittedName>
</protein>
<name>A0A833VNY7_9HYME</name>
<accession>A0A833VNY7</accession>
<evidence type="ECO:0000313" key="1">
    <source>
        <dbReference type="EMBL" id="KAF3426341.1"/>
    </source>
</evidence>
<gene>
    <name evidence="1" type="ORF">E2986_13507</name>
</gene>
<sequence>MNKLENVTSAARIHFHIQSWYDEVEDFDSAEFGSLCEYTNFSIEIHSERRYSERIKVNA</sequence>
<dbReference type="Proteomes" id="UP000655588">
    <property type="component" value="Unassembled WGS sequence"/>
</dbReference>
<proteinExistence type="predicted"/>